<dbReference type="PANTHER" id="PTHR21040">
    <property type="entry name" value="BCDNA.GH04120"/>
    <property type="match status" value="1"/>
</dbReference>
<dbReference type="CDD" id="cd06565">
    <property type="entry name" value="GH20_GcnA-like"/>
    <property type="match status" value="1"/>
</dbReference>
<dbReference type="InterPro" id="IPR015883">
    <property type="entry name" value="Glyco_hydro_20_cat"/>
</dbReference>
<feature type="region of interest" description="Disordered" evidence="6">
    <location>
        <begin position="855"/>
        <end position="876"/>
    </location>
</feature>
<dbReference type="GO" id="GO:0005975">
    <property type="term" value="P:carbohydrate metabolic process"/>
    <property type="evidence" value="ECO:0007669"/>
    <property type="project" value="InterPro"/>
</dbReference>
<evidence type="ECO:0000256" key="1">
    <source>
        <dbReference type="ARBA" id="ARBA00001231"/>
    </source>
</evidence>
<dbReference type="Gene3D" id="3.20.20.80">
    <property type="entry name" value="Glycosidases"/>
    <property type="match status" value="2"/>
</dbReference>
<evidence type="ECO:0000259" key="8">
    <source>
        <dbReference type="Pfam" id="PF14846"/>
    </source>
</evidence>
<gene>
    <name evidence="9" type="ORF">TMSB3V08_LOCUS2967</name>
</gene>
<dbReference type="SUPFAM" id="SSF51445">
    <property type="entry name" value="(Trans)glycosidases"/>
    <property type="match status" value="1"/>
</dbReference>
<feature type="domain" description="DUF4485" evidence="8">
    <location>
        <begin position="632"/>
        <end position="709"/>
    </location>
</feature>
<feature type="compositionally biased region" description="Basic and acidic residues" evidence="6">
    <location>
        <begin position="770"/>
        <end position="784"/>
    </location>
</feature>
<feature type="coiled-coil region" evidence="5">
    <location>
        <begin position="892"/>
        <end position="933"/>
    </location>
</feature>
<protein>
    <recommendedName>
        <fullName evidence="3">beta-N-acetylhexosaminidase</fullName>
        <ecNumber evidence="3">3.2.1.52</ecNumber>
    </recommendedName>
</protein>
<evidence type="ECO:0000256" key="4">
    <source>
        <dbReference type="ARBA" id="ARBA00022801"/>
    </source>
</evidence>
<dbReference type="GO" id="GO:0004563">
    <property type="term" value="F:beta-N-acetylhexosaminidase activity"/>
    <property type="evidence" value="ECO:0007669"/>
    <property type="project" value="UniProtKB-EC"/>
</dbReference>
<dbReference type="Pfam" id="PF00728">
    <property type="entry name" value="Glyco_hydro_20"/>
    <property type="match status" value="1"/>
</dbReference>
<feature type="compositionally biased region" description="Polar residues" evidence="6">
    <location>
        <begin position="760"/>
        <end position="769"/>
    </location>
</feature>
<reference evidence="9" key="1">
    <citation type="submission" date="2020-11" db="EMBL/GenBank/DDBJ databases">
        <authorList>
            <person name="Tran Van P."/>
        </authorList>
    </citation>
    <scope>NUCLEOTIDE SEQUENCE</scope>
</reference>
<evidence type="ECO:0000256" key="3">
    <source>
        <dbReference type="ARBA" id="ARBA00012663"/>
    </source>
</evidence>
<evidence type="ECO:0000313" key="9">
    <source>
        <dbReference type="EMBL" id="CAD7426071.1"/>
    </source>
</evidence>
<proteinExistence type="inferred from homology"/>
<feature type="region of interest" description="Disordered" evidence="6">
    <location>
        <begin position="693"/>
        <end position="809"/>
    </location>
</feature>
<dbReference type="InterPro" id="IPR027831">
    <property type="entry name" value="DUF4485"/>
</dbReference>
<evidence type="ECO:0000256" key="5">
    <source>
        <dbReference type="SAM" id="Coils"/>
    </source>
</evidence>
<comment type="catalytic activity">
    <reaction evidence="1">
        <text>Hydrolysis of terminal non-reducing N-acetyl-D-hexosamine residues in N-acetyl-beta-D-hexosaminides.</text>
        <dbReference type="EC" id="3.2.1.52"/>
    </reaction>
</comment>
<dbReference type="InterPro" id="IPR038901">
    <property type="entry name" value="HEXDC-like"/>
</dbReference>
<name>A0A7R9E270_9NEOP</name>
<keyword evidence="5" id="KW-0175">Coiled coil</keyword>
<dbReference type="PANTHER" id="PTHR21040:SF8">
    <property type="entry name" value="BCDNA.GH04120"/>
    <property type="match status" value="1"/>
</dbReference>
<dbReference type="AlphaFoldDB" id="A0A7R9E270"/>
<dbReference type="Pfam" id="PF14846">
    <property type="entry name" value="DUF4485"/>
    <property type="match status" value="1"/>
</dbReference>
<dbReference type="EMBL" id="OB793101">
    <property type="protein sequence ID" value="CAD7426071.1"/>
    <property type="molecule type" value="Genomic_DNA"/>
</dbReference>
<sequence>MSEDQLIDLYEIFDLSSAHHYIKEIEIFGLVHLDLKGAPPKIAYLEQLFPALREWGATGLLLEWEDTFPYTRELLSVGSNGPSSSSGAYSGEEARQLLQLAGDSGLAVVPLVQTFGHLEFVLKHDEWRMLREVEAYPSSMCPSHPRALPLVMSLIKQIVEFHPDIQYLHIGADEVWHMGLCPTCVRRTQSNKHGRCQLFLEHVLAVAQFVQDTYPTLRVIMWDDMLRGIDTSILLGELATTAHNRAIPTERLPPLAMIVSTFADRGCHVVSTTNPSTLSKEELSFWCRDTLGTISSNFLSCHPKYNFGRYIELMVWHYQPAEAFQLLPACDVRGLSAELWDKYSNVFTSMWAATAFKGSTGSCQLLPIIQHHVSNHEQWLLVLGQEAGKFQHFRGVALTGWSRYDHYAIMCELLPVSIPSLVMCLKVWLNGSFNYNLHLNTAKSLGYSDTPLLLNPYPRPQPVAQLLSFPGWKVMIGVEWFANYKVKYHSIIGSDQVKTWLNPWQIQNSFTNPMQIESIVPAFTDLLFEMSSLENYLRVHMEELFYSATIDEWFGTQLEPLKIRLRQLKKDAESQALLGARARGYRQEATWRTKEQKGVCHEGGEVVGRKDMSERFTFQTPMERDEISGLKLDEEFRKSLLHIKPFVYALSTSQSAKLCASWLQKLNNAPSRERVIRNAYLVEMCKQAEKQRLSAPFNNPPPAGPLRPLLTPRYAPQETGDSSEWSDATEISEITTREQHSSASPPSYFGDAGNAKANKASRNVLNNKSKPLDQPEDVTFKSKPIESQTQSNHYDEPGDTMPCDHWRVPQHPPGFPGDCHSDCMRLFKQYEEQMASDKAIIARYQQFLNAVLSGQGQSNAQETRESSQKGLKTSEKALKTSEKALQTSDKALQASQKALQASEKKISSMKATIKNLQAQNSALSADRDRYQKSFFAEETKKAAANVNLSQEIATLQEK</sequence>
<dbReference type="InterPro" id="IPR017853">
    <property type="entry name" value="GH"/>
</dbReference>
<organism evidence="9">
    <name type="scientific">Timema monikensis</name>
    <dbReference type="NCBI Taxonomy" id="170555"/>
    <lineage>
        <taxon>Eukaryota</taxon>
        <taxon>Metazoa</taxon>
        <taxon>Ecdysozoa</taxon>
        <taxon>Arthropoda</taxon>
        <taxon>Hexapoda</taxon>
        <taxon>Insecta</taxon>
        <taxon>Pterygota</taxon>
        <taxon>Neoptera</taxon>
        <taxon>Polyneoptera</taxon>
        <taxon>Phasmatodea</taxon>
        <taxon>Timematodea</taxon>
        <taxon>Timematoidea</taxon>
        <taxon>Timematidae</taxon>
        <taxon>Timema</taxon>
    </lineage>
</organism>
<evidence type="ECO:0000256" key="2">
    <source>
        <dbReference type="ARBA" id="ARBA00006285"/>
    </source>
</evidence>
<evidence type="ECO:0000259" key="7">
    <source>
        <dbReference type="Pfam" id="PF00728"/>
    </source>
</evidence>
<feature type="domain" description="Glycoside hydrolase family 20 catalytic" evidence="7">
    <location>
        <begin position="73"/>
        <end position="230"/>
    </location>
</feature>
<accession>A0A7R9E270</accession>
<comment type="similarity">
    <text evidence="2">Belongs to the glycosyl hydrolase 20 family.</text>
</comment>
<dbReference type="EC" id="3.2.1.52" evidence="3"/>
<keyword evidence="4" id="KW-0378">Hydrolase</keyword>
<feature type="compositionally biased region" description="Basic and acidic residues" evidence="6">
    <location>
        <begin position="862"/>
        <end position="876"/>
    </location>
</feature>
<evidence type="ECO:0000256" key="6">
    <source>
        <dbReference type="SAM" id="MobiDB-lite"/>
    </source>
</evidence>